<keyword evidence="3" id="KW-0998">Cell outer membrane</keyword>
<dbReference type="Gene3D" id="3.30.1330.60">
    <property type="entry name" value="OmpA-like domain"/>
    <property type="match status" value="1"/>
</dbReference>
<keyword evidence="6" id="KW-0732">Signal</keyword>
<dbReference type="AlphaFoldDB" id="A0A7V4XRD4"/>
<dbReference type="PROSITE" id="PS51123">
    <property type="entry name" value="OMPA_2"/>
    <property type="match status" value="1"/>
</dbReference>
<dbReference type="PRINTS" id="PR01023">
    <property type="entry name" value="NAFLGMOTY"/>
</dbReference>
<feature type="signal peptide" evidence="6">
    <location>
        <begin position="1"/>
        <end position="24"/>
    </location>
</feature>
<feature type="compositionally biased region" description="Low complexity" evidence="5">
    <location>
        <begin position="502"/>
        <end position="512"/>
    </location>
</feature>
<evidence type="ECO:0000256" key="3">
    <source>
        <dbReference type="ARBA" id="ARBA00023237"/>
    </source>
</evidence>
<feature type="region of interest" description="Disordered" evidence="5">
    <location>
        <begin position="481"/>
        <end position="512"/>
    </location>
</feature>
<reference evidence="8" key="1">
    <citation type="journal article" date="2020" name="mSystems">
        <title>Genome- and Community-Level Interaction Insights into Carbon Utilization and Element Cycling Functions of Hydrothermarchaeota in Hydrothermal Sediment.</title>
        <authorList>
            <person name="Zhou Z."/>
            <person name="Liu Y."/>
            <person name="Xu W."/>
            <person name="Pan J."/>
            <person name="Luo Z.H."/>
            <person name="Li M."/>
        </authorList>
    </citation>
    <scope>NUCLEOTIDE SEQUENCE [LARGE SCALE GENOMIC DNA]</scope>
    <source>
        <strain evidence="8">SpSt-855</strain>
    </source>
</reference>
<dbReference type="InterPro" id="IPR006665">
    <property type="entry name" value="OmpA-like"/>
</dbReference>
<dbReference type="InterPro" id="IPR036737">
    <property type="entry name" value="OmpA-like_sf"/>
</dbReference>
<feature type="compositionally biased region" description="Basic and acidic residues" evidence="5">
    <location>
        <begin position="263"/>
        <end position="276"/>
    </location>
</feature>
<feature type="domain" description="OmpA-like" evidence="7">
    <location>
        <begin position="366"/>
        <end position="483"/>
    </location>
</feature>
<accession>A0A7V4XRD4</accession>
<dbReference type="PANTHER" id="PTHR30329">
    <property type="entry name" value="STATOR ELEMENT OF FLAGELLAR MOTOR COMPLEX"/>
    <property type="match status" value="1"/>
</dbReference>
<comment type="subcellular location">
    <subcellularLocation>
        <location evidence="1">Cell outer membrane</location>
    </subcellularLocation>
</comment>
<comment type="caution">
    <text evidence="8">The sequence shown here is derived from an EMBL/GenBank/DDBJ whole genome shotgun (WGS) entry which is preliminary data.</text>
</comment>
<dbReference type="CDD" id="cd07185">
    <property type="entry name" value="OmpA_C-like"/>
    <property type="match status" value="1"/>
</dbReference>
<gene>
    <name evidence="8" type="ORF">ENW50_02790</name>
</gene>
<evidence type="ECO:0000256" key="2">
    <source>
        <dbReference type="ARBA" id="ARBA00023136"/>
    </source>
</evidence>
<dbReference type="Pfam" id="PF00691">
    <property type="entry name" value="OmpA"/>
    <property type="match status" value="1"/>
</dbReference>
<dbReference type="EMBL" id="DTKL01000016">
    <property type="protein sequence ID" value="HGY93606.1"/>
    <property type="molecule type" value="Genomic_DNA"/>
</dbReference>
<evidence type="ECO:0000256" key="6">
    <source>
        <dbReference type="SAM" id="SignalP"/>
    </source>
</evidence>
<proteinExistence type="predicted"/>
<feature type="chain" id="PRO_5030784783" evidence="6">
    <location>
        <begin position="25"/>
        <end position="512"/>
    </location>
</feature>
<evidence type="ECO:0000256" key="1">
    <source>
        <dbReference type="ARBA" id="ARBA00004442"/>
    </source>
</evidence>
<dbReference type="PANTHER" id="PTHR30329:SF21">
    <property type="entry name" value="LIPOPROTEIN YIAD-RELATED"/>
    <property type="match status" value="1"/>
</dbReference>
<dbReference type="PRINTS" id="PR01021">
    <property type="entry name" value="OMPADOMAIN"/>
</dbReference>
<dbReference type="SUPFAM" id="SSF103088">
    <property type="entry name" value="OmpA-like"/>
    <property type="match status" value="1"/>
</dbReference>
<evidence type="ECO:0000313" key="8">
    <source>
        <dbReference type="EMBL" id="HGY93606.1"/>
    </source>
</evidence>
<organism evidence="8">
    <name type="scientific">Acidobacterium capsulatum</name>
    <dbReference type="NCBI Taxonomy" id="33075"/>
    <lineage>
        <taxon>Bacteria</taxon>
        <taxon>Pseudomonadati</taxon>
        <taxon>Acidobacteriota</taxon>
        <taxon>Terriglobia</taxon>
        <taxon>Terriglobales</taxon>
        <taxon>Acidobacteriaceae</taxon>
        <taxon>Acidobacterium</taxon>
    </lineage>
</organism>
<protein>
    <submittedName>
        <fullName evidence="8">OmpA family protein</fullName>
    </submittedName>
</protein>
<keyword evidence="2 4" id="KW-0472">Membrane</keyword>
<feature type="region of interest" description="Disordered" evidence="5">
    <location>
        <begin position="263"/>
        <end position="285"/>
    </location>
</feature>
<name>A0A7V4XRD4_9BACT</name>
<evidence type="ECO:0000256" key="4">
    <source>
        <dbReference type="PROSITE-ProRule" id="PRU00473"/>
    </source>
</evidence>
<evidence type="ECO:0000259" key="7">
    <source>
        <dbReference type="PROSITE" id="PS51123"/>
    </source>
</evidence>
<evidence type="ECO:0000256" key="5">
    <source>
        <dbReference type="SAM" id="MobiDB-lite"/>
    </source>
</evidence>
<dbReference type="InterPro" id="IPR050330">
    <property type="entry name" value="Bact_OuterMem_StrucFunc"/>
</dbReference>
<sequence>MKSQMRTLLAAGFLALVSTVAATAQSGPAIPLYQAKQVTRTIPAMNYLIRRSVKVPMQNTTLLPGAGGEAIVNVRGGLTSIHLKLDGLIPAYSFGPEYLTYVLWAITPDGRPQNLTEVMPDHKGRCNLKVTTSLQSFGLMVSAEPYFAVNIPSDVVVLQNASANGQPGTTQYSVLPRGAYVQSEGSHLVTYPIGSDNQSPLELYEARNAIQIARAAQAGLYAAGALARAEQDVKRAVALDQNQSQRNAETTLAREAVQAAEDARITAERRAREAQEARAQQNAIEAQKRAAQSALAAKEAAAQQQQAEAEAQAAQQAAQHAQQQQQAAEQQAQQAQAQATAAQRQTAQMRNRLEQQLNEVLATRESARGLIVNMSDVVFATGSYQIKTSAQIKLARIAGILMTYPGLKVQVEGYTDNVGSAGFNQKLSDQRANAVMKFLISQGVKANSISAKGYGEADPVASNKTAAGRAKNRRVQLVVSGAAIGTKQQAPPPVTPPPPANPTGVSNPPQPY</sequence>
<dbReference type="GO" id="GO:0009279">
    <property type="term" value="C:cell outer membrane"/>
    <property type="evidence" value="ECO:0007669"/>
    <property type="project" value="UniProtKB-SubCell"/>
</dbReference>
<dbReference type="InterPro" id="IPR006664">
    <property type="entry name" value="OMP_bac"/>
</dbReference>
<feature type="compositionally biased region" description="Pro residues" evidence="5">
    <location>
        <begin position="490"/>
        <end position="501"/>
    </location>
</feature>